<keyword evidence="5 7" id="KW-0472">Membrane</keyword>
<dbReference type="InterPro" id="IPR018076">
    <property type="entry name" value="T2SS_GspF_dom"/>
</dbReference>
<organism evidence="10 11">
    <name type="scientific">Burkholderia territorii</name>
    <dbReference type="NCBI Taxonomy" id="1503055"/>
    <lineage>
        <taxon>Bacteria</taxon>
        <taxon>Pseudomonadati</taxon>
        <taxon>Pseudomonadota</taxon>
        <taxon>Betaproteobacteria</taxon>
        <taxon>Burkholderiales</taxon>
        <taxon>Burkholderiaceae</taxon>
        <taxon>Burkholderia</taxon>
        <taxon>Burkholderia cepacia complex</taxon>
    </lineage>
</organism>
<evidence type="ECO:0000313" key="11">
    <source>
        <dbReference type="Proteomes" id="UP000068016"/>
    </source>
</evidence>
<dbReference type="EMBL" id="VZOL01000075">
    <property type="protein sequence ID" value="KAB0684341.1"/>
    <property type="molecule type" value="Genomic_DNA"/>
</dbReference>
<evidence type="ECO:0000313" key="12">
    <source>
        <dbReference type="Proteomes" id="UP000473571"/>
    </source>
</evidence>
<dbReference type="EMBL" id="LPLZ01000048">
    <property type="protein sequence ID" value="KWN14175.1"/>
    <property type="molecule type" value="Genomic_DNA"/>
</dbReference>
<evidence type="ECO:0000256" key="6">
    <source>
        <dbReference type="SAM" id="Coils"/>
    </source>
</evidence>
<dbReference type="RefSeq" id="WP_059501847.1">
    <property type="nucleotide sequence ID" value="NZ_CABVPO010000002.1"/>
</dbReference>
<feature type="domain" description="Type II secretion system protein GspF" evidence="8">
    <location>
        <begin position="163"/>
        <end position="289"/>
    </location>
</feature>
<feature type="transmembrane region" description="Helical" evidence="7">
    <location>
        <begin position="103"/>
        <end position="120"/>
    </location>
</feature>
<keyword evidence="4 7" id="KW-1133">Transmembrane helix</keyword>
<evidence type="ECO:0000313" key="10">
    <source>
        <dbReference type="EMBL" id="KWN14175.1"/>
    </source>
</evidence>
<dbReference type="GO" id="GO:0005886">
    <property type="term" value="C:plasma membrane"/>
    <property type="evidence" value="ECO:0007669"/>
    <property type="project" value="UniProtKB-SubCell"/>
</dbReference>
<feature type="transmembrane region" description="Helical" evidence="7">
    <location>
        <begin position="6"/>
        <end position="23"/>
    </location>
</feature>
<sequence>MYSAMIWVLAVAMLCVASALMLWRHAETRRVRTDAKRFIDSRLEPGVRAAAPAARSAASAASRAAPSSDGARHAASRAFWVHWYALATEYLANLVNRAGIEGARGKAIAALAVLVAVAAIAGSHGGALACFAALACGGAIFGVWLASRIQKRRLKIVRQIPSFLDGIVRLVTLGNSVPAAFQAALLTTEEPLRGCLDHVSRMLRTGVEIDRAMLHIARIYRTEEFELLGSVLRLSVKYGGRADVMLERMAVFMRDLEQAERELTAMSAETRLSAFVLVMLPIGIGSFVVMTNPKYLSGMWNDPSGRMLLMFAFLAQVAGSVWLYRMARLR</sequence>
<protein>
    <submittedName>
        <fullName evidence="10">Pilus assembly protein</fullName>
    </submittedName>
</protein>
<evidence type="ECO:0000256" key="2">
    <source>
        <dbReference type="ARBA" id="ARBA00022475"/>
    </source>
</evidence>
<evidence type="ECO:0000256" key="7">
    <source>
        <dbReference type="SAM" id="Phobius"/>
    </source>
</evidence>
<keyword evidence="3 7" id="KW-0812">Transmembrane</keyword>
<dbReference type="KEGG" id="btei:WS51_17885"/>
<reference evidence="10 11" key="1">
    <citation type="submission" date="2015-11" db="EMBL/GenBank/DDBJ databases">
        <title>Expanding the genomic diversity of Burkholderia species for the development of highly accurate diagnostics.</title>
        <authorList>
            <person name="Sahl J."/>
            <person name="Keim P."/>
            <person name="Wagner D."/>
        </authorList>
    </citation>
    <scope>NUCLEOTIDE SEQUENCE [LARGE SCALE GENOMIC DNA]</scope>
    <source>
        <strain evidence="10 11">MSMB793WGS</strain>
    </source>
</reference>
<evidence type="ECO:0000256" key="3">
    <source>
        <dbReference type="ARBA" id="ARBA00022692"/>
    </source>
</evidence>
<comment type="subcellular location">
    <subcellularLocation>
        <location evidence="1">Cell membrane</location>
        <topology evidence="1">Multi-pass membrane protein</topology>
    </subcellularLocation>
</comment>
<feature type="transmembrane region" description="Helical" evidence="7">
    <location>
        <begin position="272"/>
        <end position="292"/>
    </location>
</feature>
<dbReference type="PANTHER" id="PTHR35007">
    <property type="entry name" value="INTEGRAL MEMBRANE PROTEIN-RELATED"/>
    <property type="match status" value="1"/>
</dbReference>
<dbReference type="PANTHER" id="PTHR35007:SF1">
    <property type="entry name" value="PILUS ASSEMBLY PROTEIN"/>
    <property type="match status" value="1"/>
</dbReference>
<accession>A0A105E471</accession>
<feature type="transmembrane region" description="Helical" evidence="7">
    <location>
        <begin position="304"/>
        <end position="324"/>
    </location>
</feature>
<gene>
    <name evidence="9" type="ORF">F7R13_09315</name>
    <name evidence="10" type="ORF">WT83_17045</name>
</gene>
<evidence type="ECO:0000259" key="8">
    <source>
        <dbReference type="Pfam" id="PF00482"/>
    </source>
</evidence>
<reference evidence="9 12" key="2">
    <citation type="submission" date="2019-09" db="EMBL/GenBank/DDBJ databases">
        <title>Draft genome sequences of 48 bacterial type strains from the CCUG.</title>
        <authorList>
            <person name="Tunovic T."/>
            <person name="Pineiro-Iglesias B."/>
            <person name="Unosson C."/>
            <person name="Inganas E."/>
            <person name="Ohlen M."/>
            <person name="Cardew S."/>
            <person name="Jensie-Markopoulos S."/>
            <person name="Salva-Serra F."/>
            <person name="Jaen-Luchoro D."/>
            <person name="Karlsson R."/>
            <person name="Svensson-Stadler L."/>
            <person name="Chun J."/>
            <person name="Moore E."/>
        </authorList>
    </citation>
    <scope>NUCLEOTIDE SEQUENCE [LARGE SCALE GENOMIC DNA]</scope>
    <source>
        <strain evidence="9 12">CCUG 65687</strain>
    </source>
</reference>
<name>A0A105E471_9BURK</name>
<feature type="transmembrane region" description="Helical" evidence="7">
    <location>
        <begin position="126"/>
        <end position="146"/>
    </location>
</feature>
<evidence type="ECO:0000256" key="4">
    <source>
        <dbReference type="ARBA" id="ARBA00022989"/>
    </source>
</evidence>
<comment type="caution">
    <text evidence="10">The sequence shown here is derived from an EMBL/GenBank/DDBJ whole genome shotgun (WGS) entry which is preliminary data.</text>
</comment>
<feature type="coiled-coil region" evidence="6">
    <location>
        <begin position="242"/>
        <end position="269"/>
    </location>
</feature>
<keyword evidence="2" id="KW-1003">Cell membrane</keyword>
<evidence type="ECO:0000256" key="1">
    <source>
        <dbReference type="ARBA" id="ARBA00004651"/>
    </source>
</evidence>
<evidence type="ECO:0000256" key="5">
    <source>
        <dbReference type="ARBA" id="ARBA00023136"/>
    </source>
</evidence>
<keyword evidence="6" id="KW-0175">Coiled coil</keyword>
<dbReference type="Proteomes" id="UP000473571">
    <property type="component" value="Unassembled WGS sequence"/>
</dbReference>
<dbReference type="Pfam" id="PF00482">
    <property type="entry name" value="T2SSF"/>
    <property type="match status" value="1"/>
</dbReference>
<proteinExistence type="predicted"/>
<dbReference type="Proteomes" id="UP000068016">
    <property type="component" value="Unassembled WGS sequence"/>
</dbReference>
<evidence type="ECO:0000313" key="9">
    <source>
        <dbReference type="EMBL" id="KAB0684341.1"/>
    </source>
</evidence>
<dbReference type="GeneID" id="46200096"/>
<dbReference type="AlphaFoldDB" id="A0A105E471"/>